<proteinExistence type="predicted"/>
<feature type="repeat" description="ANK" evidence="3">
    <location>
        <begin position="234"/>
        <end position="266"/>
    </location>
</feature>
<keyword evidence="6" id="KW-1185">Reference proteome</keyword>
<dbReference type="AlphaFoldDB" id="A0A9W9WQ10"/>
<evidence type="ECO:0000259" key="4">
    <source>
        <dbReference type="Pfam" id="PF22939"/>
    </source>
</evidence>
<organism evidence="5 6">
    <name type="scientific">Penicillium desertorum</name>
    <dbReference type="NCBI Taxonomy" id="1303715"/>
    <lineage>
        <taxon>Eukaryota</taxon>
        <taxon>Fungi</taxon>
        <taxon>Dikarya</taxon>
        <taxon>Ascomycota</taxon>
        <taxon>Pezizomycotina</taxon>
        <taxon>Eurotiomycetes</taxon>
        <taxon>Eurotiomycetidae</taxon>
        <taxon>Eurotiales</taxon>
        <taxon>Aspergillaceae</taxon>
        <taxon>Penicillium</taxon>
    </lineage>
</organism>
<dbReference type="SMART" id="SM00248">
    <property type="entry name" value="ANK"/>
    <property type="match status" value="4"/>
</dbReference>
<dbReference type="EMBL" id="JAPWDO010000005">
    <property type="protein sequence ID" value="KAJ5471585.1"/>
    <property type="molecule type" value="Genomic_DNA"/>
</dbReference>
<dbReference type="InterPro" id="IPR002110">
    <property type="entry name" value="Ankyrin_rpt"/>
</dbReference>
<dbReference type="InterPro" id="IPR054471">
    <property type="entry name" value="GPIID_WHD"/>
</dbReference>
<gene>
    <name evidence="5" type="ORF">N7530_008942</name>
</gene>
<evidence type="ECO:0000313" key="6">
    <source>
        <dbReference type="Proteomes" id="UP001147760"/>
    </source>
</evidence>
<evidence type="ECO:0000313" key="5">
    <source>
        <dbReference type="EMBL" id="KAJ5471585.1"/>
    </source>
</evidence>
<dbReference type="InterPro" id="IPR036770">
    <property type="entry name" value="Ankyrin_rpt-contain_sf"/>
</dbReference>
<dbReference type="Pfam" id="PF12796">
    <property type="entry name" value="Ank_2"/>
    <property type="match status" value="2"/>
</dbReference>
<feature type="repeat" description="ANK" evidence="3">
    <location>
        <begin position="300"/>
        <end position="332"/>
    </location>
</feature>
<dbReference type="OrthoDB" id="1577640at2759"/>
<keyword evidence="1" id="KW-0677">Repeat</keyword>
<reference evidence="5" key="2">
    <citation type="journal article" date="2023" name="IMA Fungus">
        <title>Comparative genomic study of the Penicillium genus elucidates a diverse pangenome and 15 lateral gene transfer events.</title>
        <authorList>
            <person name="Petersen C."/>
            <person name="Sorensen T."/>
            <person name="Nielsen M.R."/>
            <person name="Sondergaard T.E."/>
            <person name="Sorensen J.L."/>
            <person name="Fitzpatrick D.A."/>
            <person name="Frisvad J.C."/>
            <person name="Nielsen K.L."/>
        </authorList>
    </citation>
    <scope>NUCLEOTIDE SEQUENCE</scope>
    <source>
        <strain evidence="5">IBT 17660</strain>
    </source>
</reference>
<sequence>MRRWAFCQLDSLARCRHEAAMEKALVSLPLNLKETYRGMIASIPTELKSDAIRLLQFLVHSKRPITLAEAREVIVTQIENEPRGFDIKRRLFCEIDIIDYCPSLVTVVHATRKELYLAHFSVKEYLLADNQFEVTTASISITRTCLTYLTDITGSNRKIQRDFPMARCAAELLARHVLAAHASEDIAGMTELGQDNDPGPPRGSRLYYACYIGLVASARELIGKRADVNAQGGEYGNALQAASWRGHEDIVKLLLDNGADVNAQGGEYGNALLAASSIGHEEIVKLLLDNGADVNAQGGYYGNALQAASWRGDQEVVKLLLDKGADVNAQGGYGGNALKVAVVEGHQAIIDML</sequence>
<feature type="repeat" description="ANK" evidence="3">
    <location>
        <begin position="267"/>
        <end position="299"/>
    </location>
</feature>
<protein>
    <submittedName>
        <fullName evidence="5">Ankyrin repeat protein</fullName>
    </submittedName>
</protein>
<dbReference type="Gene3D" id="1.25.40.20">
    <property type="entry name" value="Ankyrin repeat-containing domain"/>
    <property type="match status" value="1"/>
</dbReference>
<feature type="domain" description="GPI inositol-deacylase winged helix" evidence="4">
    <location>
        <begin position="45"/>
        <end position="130"/>
    </location>
</feature>
<dbReference type="PANTHER" id="PTHR24171">
    <property type="entry name" value="ANKYRIN REPEAT DOMAIN-CONTAINING PROTEIN 39-RELATED"/>
    <property type="match status" value="1"/>
</dbReference>
<dbReference type="SUPFAM" id="SSF48403">
    <property type="entry name" value="Ankyrin repeat"/>
    <property type="match status" value="1"/>
</dbReference>
<evidence type="ECO:0000256" key="1">
    <source>
        <dbReference type="ARBA" id="ARBA00022737"/>
    </source>
</evidence>
<dbReference type="Proteomes" id="UP001147760">
    <property type="component" value="Unassembled WGS sequence"/>
</dbReference>
<dbReference type="PROSITE" id="PS50297">
    <property type="entry name" value="ANK_REP_REGION"/>
    <property type="match status" value="3"/>
</dbReference>
<accession>A0A9W9WQ10</accession>
<reference evidence="5" key="1">
    <citation type="submission" date="2022-12" db="EMBL/GenBank/DDBJ databases">
        <authorList>
            <person name="Petersen C."/>
        </authorList>
    </citation>
    <scope>NUCLEOTIDE SEQUENCE</scope>
    <source>
        <strain evidence="5">IBT 17660</strain>
    </source>
</reference>
<evidence type="ECO:0000256" key="2">
    <source>
        <dbReference type="ARBA" id="ARBA00023043"/>
    </source>
</evidence>
<name>A0A9W9WQ10_9EURO</name>
<dbReference type="Pfam" id="PF22939">
    <property type="entry name" value="WHD_GPIID"/>
    <property type="match status" value="1"/>
</dbReference>
<comment type="caution">
    <text evidence="5">The sequence shown here is derived from an EMBL/GenBank/DDBJ whole genome shotgun (WGS) entry which is preliminary data.</text>
</comment>
<dbReference type="PROSITE" id="PS50088">
    <property type="entry name" value="ANK_REPEAT"/>
    <property type="match status" value="3"/>
</dbReference>
<keyword evidence="2 3" id="KW-0040">ANK repeat</keyword>
<evidence type="ECO:0000256" key="3">
    <source>
        <dbReference type="PROSITE-ProRule" id="PRU00023"/>
    </source>
</evidence>